<name>A0A1H4IF02_9PSEU</name>
<dbReference type="Proteomes" id="UP000199622">
    <property type="component" value="Unassembled WGS sequence"/>
</dbReference>
<dbReference type="AlphaFoldDB" id="A0A1H4IF02"/>
<reference evidence="2" key="1">
    <citation type="submission" date="2016-10" db="EMBL/GenBank/DDBJ databases">
        <authorList>
            <person name="Varghese N."/>
            <person name="Submissions S."/>
        </authorList>
    </citation>
    <scope>NUCLEOTIDE SEQUENCE [LARGE SCALE GENOMIC DNA]</scope>
    <source>
        <strain evidence="2">DSM 44544</strain>
    </source>
</reference>
<protein>
    <recommendedName>
        <fullName evidence="3">HEAT repeat-containing protein</fullName>
    </recommendedName>
</protein>
<organism evidence="1 2">
    <name type="scientific">Amycolatopsis tolypomycina</name>
    <dbReference type="NCBI Taxonomy" id="208445"/>
    <lineage>
        <taxon>Bacteria</taxon>
        <taxon>Bacillati</taxon>
        <taxon>Actinomycetota</taxon>
        <taxon>Actinomycetes</taxon>
        <taxon>Pseudonocardiales</taxon>
        <taxon>Pseudonocardiaceae</taxon>
        <taxon>Amycolatopsis</taxon>
    </lineage>
</organism>
<dbReference type="EMBL" id="FNSO01000002">
    <property type="protein sequence ID" value="SEB31842.1"/>
    <property type="molecule type" value="Genomic_DNA"/>
</dbReference>
<keyword evidence="2" id="KW-1185">Reference proteome</keyword>
<evidence type="ECO:0000313" key="1">
    <source>
        <dbReference type="EMBL" id="SEB31842.1"/>
    </source>
</evidence>
<accession>A0A1H4IF02</accession>
<dbReference type="STRING" id="208445.SAMN04489727_0341"/>
<dbReference type="OrthoDB" id="265651at2"/>
<sequence length="204" mass="22829">MNLMPLPDRAASDGFARCLAELLELCRAHLPARTAEAPEGEEEQRIVLRAALGYLDHEYPDLPEPFFGALVRAAVHDPDPSLDRQFVEPLRAAFGARRTQEALLEILTTGTNPERAGAARARYWATLEPLDDLQDRWNRAALREFVGNDDLDVRRCVLPQLTLDPAAYPAGLRPLVAEAVHLARTHSDDYLRHRVELQVADPEP</sequence>
<gene>
    <name evidence="1" type="ORF">SAMN04489727_0341</name>
</gene>
<evidence type="ECO:0000313" key="2">
    <source>
        <dbReference type="Proteomes" id="UP000199622"/>
    </source>
</evidence>
<proteinExistence type="predicted"/>
<evidence type="ECO:0008006" key="3">
    <source>
        <dbReference type="Google" id="ProtNLM"/>
    </source>
</evidence>